<keyword evidence="1" id="KW-1133">Transmembrane helix</keyword>
<accession>A0A1M5IL02</accession>
<dbReference type="RefSeq" id="WP_073408435.1">
    <property type="nucleotide sequence ID" value="NZ_FQWH01000002.1"/>
</dbReference>
<evidence type="ECO:0000313" key="3">
    <source>
        <dbReference type="Proteomes" id="UP000184112"/>
    </source>
</evidence>
<dbReference type="Proteomes" id="UP000184112">
    <property type="component" value="Unassembled WGS sequence"/>
</dbReference>
<name>A0A1M5IL02_FLAJO</name>
<keyword evidence="1" id="KW-0812">Transmembrane</keyword>
<dbReference type="AlphaFoldDB" id="A0A1M5IL02"/>
<reference evidence="2 3" key="1">
    <citation type="submission" date="2016-11" db="EMBL/GenBank/DDBJ databases">
        <authorList>
            <person name="Jaros S."/>
            <person name="Januszkiewicz K."/>
            <person name="Wedrychowicz H."/>
        </authorList>
    </citation>
    <scope>NUCLEOTIDE SEQUENCE [LARGE SCALE GENOMIC DNA]</scope>
    <source>
        <strain evidence="2 3">DSM 6792</strain>
    </source>
</reference>
<dbReference type="EMBL" id="FQWH01000002">
    <property type="protein sequence ID" value="SHG28453.1"/>
    <property type="molecule type" value="Genomic_DNA"/>
</dbReference>
<feature type="transmembrane region" description="Helical" evidence="1">
    <location>
        <begin position="6"/>
        <end position="34"/>
    </location>
</feature>
<keyword evidence="1" id="KW-0472">Membrane</keyword>
<sequence>MEYLINVGYAIICALGLVVFLVLIWFSIGLCLAMKDIFFSRKRKNRDFINHDDIIKKSE</sequence>
<proteinExistence type="predicted"/>
<organism evidence="2 3">
    <name type="scientific">Flavobacterium johnsoniae</name>
    <name type="common">Cytophaga johnsonae</name>
    <dbReference type="NCBI Taxonomy" id="986"/>
    <lineage>
        <taxon>Bacteria</taxon>
        <taxon>Pseudomonadati</taxon>
        <taxon>Bacteroidota</taxon>
        <taxon>Flavobacteriia</taxon>
        <taxon>Flavobacteriales</taxon>
        <taxon>Flavobacteriaceae</taxon>
        <taxon>Flavobacterium</taxon>
    </lineage>
</organism>
<evidence type="ECO:0000313" key="2">
    <source>
        <dbReference type="EMBL" id="SHG28453.1"/>
    </source>
</evidence>
<protein>
    <submittedName>
        <fullName evidence="2">Uncharacterized protein</fullName>
    </submittedName>
</protein>
<evidence type="ECO:0000256" key="1">
    <source>
        <dbReference type="SAM" id="Phobius"/>
    </source>
</evidence>
<gene>
    <name evidence="2" type="ORF">SAMN05444388_102130</name>
</gene>